<dbReference type="PANTHER" id="PTHR34547:SF1">
    <property type="entry name" value="YACP-LIKE NYN DOMAIN PROTEIN"/>
    <property type="match status" value="1"/>
</dbReference>
<evidence type="ECO:0000313" key="1">
    <source>
        <dbReference type="EMBL" id="MCR1898686.1"/>
    </source>
</evidence>
<dbReference type="EMBL" id="JANKAS010000004">
    <property type="protein sequence ID" value="MCR1898686.1"/>
    <property type="molecule type" value="Genomic_DNA"/>
</dbReference>
<dbReference type="InterPro" id="IPR010298">
    <property type="entry name" value="YacP-like"/>
</dbReference>
<comment type="caution">
    <text evidence="1">The sequence shown here is derived from an EMBL/GenBank/DDBJ whole genome shotgun (WGS) entry which is preliminary data.</text>
</comment>
<evidence type="ECO:0000313" key="2">
    <source>
        <dbReference type="Proteomes" id="UP001205748"/>
    </source>
</evidence>
<dbReference type="Pfam" id="PF05991">
    <property type="entry name" value="NYN_YacP"/>
    <property type="match status" value="1"/>
</dbReference>
<dbReference type="PANTHER" id="PTHR34547">
    <property type="entry name" value="YACP-LIKE NYN DOMAIN PROTEIN"/>
    <property type="match status" value="1"/>
</dbReference>
<gene>
    <name evidence="1" type="ORF">NSA47_06735</name>
</gene>
<organism evidence="1 2">
    <name type="scientific">Irregularibacter muris</name>
    <dbReference type="NCBI Taxonomy" id="1796619"/>
    <lineage>
        <taxon>Bacteria</taxon>
        <taxon>Bacillati</taxon>
        <taxon>Bacillota</taxon>
        <taxon>Clostridia</taxon>
        <taxon>Eubacteriales</taxon>
        <taxon>Eubacteriaceae</taxon>
        <taxon>Irregularibacter</taxon>
    </lineage>
</organism>
<dbReference type="Proteomes" id="UP001205748">
    <property type="component" value="Unassembled WGS sequence"/>
</dbReference>
<accession>A0AAE3HDV2</accession>
<protein>
    <submittedName>
        <fullName evidence="1">NYN domain-containing protein</fullName>
    </submittedName>
</protein>
<reference evidence="1" key="1">
    <citation type="submission" date="2022-07" db="EMBL/GenBank/DDBJ databases">
        <title>Enhanced cultured diversity of the mouse gut microbiota enables custom-made synthetic communities.</title>
        <authorList>
            <person name="Afrizal A."/>
        </authorList>
    </citation>
    <scope>NUCLEOTIDE SEQUENCE</scope>
    <source>
        <strain evidence="1">DSM 28593</strain>
    </source>
</reference>
<proteinExistence type="predicted"/>
<name>A0AAE3HDV2_9FIRM</name>
<dbReference type="AlphaFoldDB" id="A0AAE3HDV2"/>
<sequence length="170" mass="19920">MKSFLIIDGYNIINSWSALQDRAQYSMEEAREKLIEMLANYKAYKGVEVIIVFDGHLVKGNSGTKRTINEIKVVFTKEHQTADSYIEKRVYQLSRLHFVQVATSDWAEQQTVLSSGGTRISARELEKEVMFAQSRMRKRYLNQKHGFNNITHGLDPHILKKLEQWRRRKD</sequence>
<dbReference type="RefSeq" id="WP_257530271.1">
    <property type="nucleotide sequence ID" value="NZ_JANKAS010000004.1"/>
</dbReference>
<dbReference type="CDD" id="cd10912">
    <property type="entry name" value="PIN_YacP-like"/>
    <property type="match status" value="1"/>
</dbReference>
<keyword evidence="2" id="KW-1185">Reference proteome</keyword>